<proteinExistence type="predicted"/>
<dbReference type="EMBL" id="CP136427">
    <property type="protein sequence ID" value="WOC53111.1"/>
    <property type="molecule type" value="Genomic_DNA"/>
</dbReference>
<accession>A0AAU0F580</accession>
<dbReference type="RefSeq" id="WP_327985426.1">
    <property type="nucleotide sequence ID" value="NZ_CP136427.1"/>
</dbReference>
<evidence type="ECO:0000313" key="1">
    <source>
        <dbReference type="EMBL" id="WOC53111.1"/>
    </source>
</evidence>
<organism evidence="1 2">
    <name type="scientific">Bergeyella porcorum</name>
    <dbReference type="NCBI Taxonomy" id="1735111"/>
    <lineage>
        <taxon>Bacteria</taxon>
        <taxon>Pseudomonadati</taxon>
        <taxon>Bacteroidota</taxon>
        <taxon>Flavobacteriia</taxon>
        <taxon>Flavobacteriales</taxon>
        <taxon>Weeksellaceae</taxon>
        <taxon>Bergeyella</taxon>
    </lineage>
</organism>
<keyword evidence="2" id="KW-1185">Reference proteome</keyword>
<dbReference type="AlphaFoldDB" id="A0AAU0F580"/>
<name>A0AAU0F580_9FLAO</name>
<geneLocation type="plasmid" evidence="1 2">
    <name>pQD2021</name>
</geneLocation>
<keyword evidence="1" id="KW-0614">Plasmid</keyword>
<gene>
    <name evidence="1" type="ORF">BPO_p0028</name>
</gene>
<dbReference type="Proteomes" id="UP001432059">
    <property type="component" value="Plasmid pQD2021"/>
</dbReference>
<reference evidence="1" key="1">
    <citation type="submission" date="2023-10" db="EMBL/GenBank/DDBJ databases">
        <title>Characterization and whole genome sequencing of a novel strain of Bergeyella porcorum QD2021 isolated from pig.</title>
        <authorList>
            <person name="Liu G."/>
            <person name="Chen C."/>
            <person name="Han X."/>
        </authorList>
    </citation>
    <scope>NUCLEOTIDE SEQUENCE</scope>
    <source>
        <strain evidence="1">QD2021</strain>
        <plasmid evidence="1">pQD2021</plasmid>
    </source>
</reference>
<protein>
    <submittedName>
        <fullName evidence="1">Uncharacterized protein</fullName>
    </submittedName>
</protein>
<sequence length="76" mass="8798">MIPSFSKELTNKVDDLHIPDGALTGFILGEQYYVAYFTKSDKWKFEGYKTCIKVSKDGNCSNVKFYTGHQWSVKRH</sequence>
<evidence type="ECO:0000313" key="2">
    <source>
        <dbReference type="Proteomes" id="UP001432059"/>
    </source>
</evidence>
<dbReference type="KEGG" id="bpor:BPO_p0028"/>